<keyword evidence="4" id="KW-0378">Hydrolase</keyword>
<comment type="subcellular location">
    <subcellularLocation>
        <location evidence="1">Membrane</location>
        <topology evidence="1">Multi-pass membrane protein</topology>
    </subcellularLocation>
</comment>
<dbReference type="EMBL" id="JAGPXC010000007">
    <property type="protein sequence ID" value="KAH6648375.1"/>
    <property type="molecule type" value="Genomic_DNA"/>
</dbReference>
<dbReference type="GO" id="GO:0006465">
    <property type="term" value="P:signal peptide processing"/>
    <property type="evidence" value="ECO:0007669"/>
    <property type="project" value="TreeGrafter"/>
</dbReference>
<keyword evidence="5 8" id="KW-1133">Transmembrane helix</keyword>
<comment type="caution">
    <text evidence="10">The sequence shown here is derived from an EMBL/GenBank/DDBJ whole genome shotgun (WGS) entry which is preliminary data.</text>
</comment>
<reference evidence="10" key="1">
    <citation type="journal article" date="2021" name="Nat. Commun.">
        <title>Genetic determinants of endophytism in the Arabidopsis root mycobiome.</title>
        <authorList>
            <person name="Mesny F."/>
            <person name="Miyauchi S."/>
            <person name="Thiergart T."/>
            <person name="Pickel B."/>
            <person name="Atanasova L."/>
            <person name="Karlsson M."/>
            <person name="Huettel B."/>
            <person name="Barry K.W."/>
            <person name="Haridas S."/>
            <person name="Chen C."/>
            <person name="Bauer D."/>
            <person name="Andreopoulos W."/>
            <person name="Pangilinan J."/>
            <person name="LaButti K."/>
            <person name="Riley R."/>
            <person name="Lipzen A."/>
            <person name="Clum A."/>
            <person name="Drula E."/>
            <person name="Henrissat B."/>
            <person name="Kohler A."/>
            <person name="Grigoriev I.V."/>
            <person name="Martin F.M."/>
            <person name="Hacquard S."/>
        </authorList>
    </citation>
    <scope>NUCLEOTIDE SEQUENCE</scope>
    <source>
        <strain evidence="10">MPI-SDFR-AT-0073</strain>
    </source>
</reference>
<accession>A0A9P8UEB3</accession>
<dbReference type="OrthoDB" id="418595at2759"/>
<evidence type="ECO:0000313" key="11">
    <source>
        <dbReference type="Proteomes" id="UP000758603"/>
    </source>
</evidence>
<feature type="transmembrane region" description="Helical" evidence="8">
    <location>
        <begin position="173"/>
        <end position="192"/>
    </location>
</feature>
<keyword evidence="6 8" id="KW-0472">Membrane</keyword>
<evidence type="ECO:0000256" key="3">
    <source>
        <dbReference type="ARBA" id="ARBA00022692"/>
    </source>
</evidence>
<sequence>MSRSLPMRWSVGALKPSASPSVFRPLLGIALSQIGHHYLLSAHPHRQIRGIHNSRRPDHSKQQPFRRSQSRTAPDAVLESLRRQEFKRKVVVWSFWAINGLVFFAWIAAKAEAEHNIEEIKSQPRWQRATQLELTMISPKMKEMLEKWTSSRHNLEGGRYYTLLTAAVSHQDFFHLLFNMVTFNAFMTVALYSSIPLRTLAGLTVGSAVVGNLSGLADHERKGQVSHYGLGASTINMGLASAMACTQPFVTFAFFGVVPMKLWQLAIGFTALDMYMLDSKTSSTGHAAHLGGAVFGLVFYFARLRKFGGLVDIIRYYATRSRK</sequence>
<feature type="domain" description="Peptidase S54 rhomboid" evidence="9">
    <location>
        <begin position="158"/>
        <end position="304"/>
    </location>
</feature>
<feature type="transmembrane region" description="Helical" evidence="8">
    <location>
        <begin position="284"/>
        <end position="302"/>
    </location>
</feature>
<evidence type="ECO:0000256" key="6">
    <source>
        <dbReference type="ARBA" id="ARBA00023136"/>
    </source>
</evidence>
<dbReference type="Proteomes" id="UP000758603">
    <property type="component" value="Unassembled WGS sequence"/>
</dbReference>
<dbReference type="Gene3D" id="1.20.1540.10">
    <property type="entry name" value="Rhomboid-like"/>
    <property type="match status" value="1"/>
</dbReference>
<dbReference type="GO" id="GO:0016020">
    <property type="term" value="C:membrane"/>
    <property type="evidence" value="ECO:0007669"/>
    <property type="project" value="UniProtKB-SubCell"/>
</dbReference>
<dbReference type="PANTHER" id="PTHR43731">
    <property type="entry name" value="RHOMBOID PROTEASE"/>
    <property type="match status" value="1"/>
</dbReference>
<dbReference type="SUPFAM" id="SSF144091">
    <property type="entry name" value="Rhomboid-like"/>
    <property type="match status" value="1"/>
</dbReference>
<evidence type="ECO:0000256" key="8">
    <source>
        <dbReference type="SAM" id="Phobius"/>
    </source>
</evidence>
<gene>
    <name evidence="10" type="ORF">BKA67DRAFT_661356</name>
</gene>
<comment type="similarity">
    <text evidence="2">Belongs to the peptidase S54 family.</text>
</comment>
<feature type="transmembrane region" description="Helical" evidence="8">
    <location>
        <begin position="249"/>
        <end position="272"/>
    </location>
</feature>
<dbReference type="GeneID" id="70136684"/>
<evidence type="ECO:0000259" key="9">
    <source>
        <dbReference type="Pfam" id="PF01694"/>
    </source>
</evidence>
<evidence type="ECO:0000256" key="4">
    <source>
        <dbReference type="ARBA" id="ARBA00022801"/>
    </source>
</evidence>
<dbReference type="RefSeq" id="XP_045954882.1">
    <property type="nucleotide sequence ID" value="XM_046107793.1"/>
</dbReference>
<evidence type="ECO:0000256" key="7">
    <source>
        <dbReference type="SAM" id="MobiDB-lite"/>
    </source>
</evidence>
<dbReference type="AlphaFoldDB" id="A0A9P8UEB3"/>
<dbReference type="InterPro" id="IPR035952">
    <property type="entry name" value="Rhomboid-like_sf"/>
</dbReference>
<proteinExistence type="inferred from homology"/>
<evidence type="ECO:0000256" key="2">
    <source>
        <dbReference type="ARBA" id="ARBA00009045"/>
    </source>
</evidence>
<keyword evidence="11" id="KW-1185">Reference proteome</keyword>
<keyword evidence="3 8" id="KW-0812">Transmembrane</keyword>
<evidence type="ECO:0000313" key="10">
    <source>
        <dbReference type="EMBL" id="KAH6648375.1"/>
    </source>
</evidence>
<dbReference type="GO" id="GO:0004252">
    <property type="term" value="F:serine-type endopeptidase activity"/>
    <property type="evidence" value="ECO:0007669"/>
    <property type="project" value="InterPro"/>
</dbReference>
<protein>
    <recommendedName>
        <fullName evidence="9">Peptidase S54 rhomboid domain-containing protein</fullName>
    </recommendedName>
</protein>
<dbReference type="PANTHER" id="PTHR43731:SF14">
    <property type="entry name" value="PRESENILIN-ASSOCIATED RHOMBOID-LIKE PROTEIN, MITOCHONDRIAL"/>
    <property type="match status" value="1"/>
</dbReference>
<evidence type="ECO:0000256" key="5">
    <source>
        <dbReference type="ARBA" id="ARBA00022989"/>
    </source>
</evidence>
<dbReference type="InterPro" id="IPR050925">
    <property type="entry name" value="Rhomboid_protease_S54"/>
</dbReference>
<evidence type="ECO:0000256" key="1">
    <source>
        <dbReference type="ARBA" id="ARBA00004141"/>
    </source>
</evidence>
<feature type="transmembrane region" description="Helical" evidence="8">
    <location>
        <begin position="90"/>
        <end position="109"/>
    </location>
</feature>
<dbReference type="InterPro" id="IPR022764">
    <property type="entry name" value="Peptidase_S54_rhomboid_dom"/>
</dbReference>
<feature type="region of interest" description="Disordered" evidence="7">
    <location>
        <begin position="51"/>
        <end position="74"/>
    </location>
</feature>
<name>A0A9P8UEB3_9PEZI</name>
<dbReference type="Pfam" id="PF01694">
    <property type="entry name" value="Rhomboid"/>
    <property type="match status" value="1"/>
</dbReference>
<feature type="compositionally biased region" description="Polar residues" evidence="7">
    <location>
        <begin position="62"/>
        <end position="72"/>
    </location>
</feature>
<organism evidence="10 11">
    <name type="scientific">Truncatella angustata</name>
    <dbReference type="NCBI Taxonomy" id="152316"/>
    <lineage>
        <taxon>Eukaryota</taxon>
        <taxon>Fungi</taxon>
        <taxon>Dikarya</taxon>
        <taxon>Ascomycota</taxon>
        <taxon>Pezizomycotina</taxon>
        <taxon>Sordariomycetes</taxon>
        <taxon>Xylariomycetidae</taxon>
        <taxon>Amphisphaeriales</taxon>
        <taxon>Sporocadaceae</taxon>
        <taxon>Truncatella</taxon>
    </lineage>
</organism>